<evidence type="ECO:0000256" key="2">
    <source>
        <dbReference type="ARBA" id="ARBA00022679"/>
    </source>
</evidence>
<dbReference type="CDD" id="cd03801">
    <property type="entry name" value="GT4_PimA-like"/>
    <property type="match status" value="1"/>
</dbReference>
<dbReference type="Proteomes" id="UP001501266">
    <property type="component" value="Unassembled WGS sequence"/>
</dbReference>
<dbReference type="PANTHER" id="PTHR12526">
    <property type="entry name" value="GLYCOSYLTRANSFERASE"/>
    <property type="match status" value="1"/>
</dbReference>
<dbReference type="SUPFAM" id="SSF53756">
    <property type="entry name" value="UDP-Glycosyltransferase/glycogen phosphorylase"/>
    <property type="match status" value="1"/>
</dbReference>
<evidence type="ECO:0000256" key="1">
    <source>
        <dbReference type="ARBA" id="ARBA00022676"/>
    </source>
</evidence>
<sequence>MTVGLRSRALRVLLVTPDYPPAHGGIQSLLHQIAAAMPHASVRVLTPDAPGGAAFDAAARVHGEHVHVERVPVPGRASFTRVLAFNLRGLLHLRGWTPDVVLGGHVSTSPLAVAAARAYRVPLVLYAYGKEVQGRPRLAAWALRRSAAAVAVSEYTRDQLLATVRGGAHPPVHVVHPGVAIPADPSPGERASGAPFTLITLGRLRDWYKGHDIVLEALPGVLARIPDTRWVVLGEGRRREALEARAAELGIQHAVRFLGSVTDAEKEAWLQQADAFVMPARYPRGEVAGEGFAIVYLEAAAWGVPSIAGNVGGPREAVVDGVTGLLVDPESVEQVVDAIIELGTKPGVARELGRQARARAEAAFTWPRVAAQLEAILRTACDDALNRRV</sequence>
<feature type="domain" description="Glycosyl transferase family 1" evidence="3">
    <location>
        <begin position="194"/>
        <end position="358"/>
    </location>
</feature>
<evidence type="ECO:0000259" key="3">
    <source>
        <dbReference type="Pfam" id="PF00534"/>
    </source>
</evidence>
<dbReference type="Pfam" id="PF00534">
    <property type="entry name" value="Glycos_transf_1"/>
    <property type="match status" value="1"/>
</dbReference>
<keyword evidence="6" id="KW-1185">Reference proteome</keyword>
<organism evidence="5 6">
    <name type="scientific">Agrococcus citreus</name>
    <dbReference type="NCBI Taxonomy" id="84643"/>
    <lineage>
        <taxon>Bacteria</taxon>
        <taxon>Bacillati</taxon>
        <taxon>Actinomycetota</taxon>
        <taxon>Actinomycetes</taxon>
        <taxon>Micrococcales</taxon>
        <taxon>Microbacteriaceae</taxon>
        <taxon>Agrococcus</taxon>
    </lineage>
</organism>
<proteinExistence type="predicted"/>
<protein>
    <submittedName>
        <fullName evidence="5">Glycosyltransferase family 4 protein</fullName>
    </submittedName>
</protein>
<dbReference type="InterPro" id="IPR001296">
    <property type="entry name" value="Glyco_trans_1"/>
</dbReference>
<dbReference type="Gene3D" id="3.40.50.2000">
    <property type="entry name" value="Glycogen Phosphorylase B"/>
    <property type="match status" value="2"/>
</dbReference>
<gene>
    <name evidence="5" type="ORF">GCM10009640_11080</name>
</gene>
<dbReference type="EMBL" id="BAAAKK010000003">
    <property type="protein sequence ID" value="GAA1420974.1"/>
    <property type="molecule type" value="Genomic_DNA"/>
</dbReference>
<dbReference type="InterPro" id="IPR028098">
    <property type="entry name" value="Glyco_trans_4-like_N"/>
</dbReference>
<keyword evidence="2" id="KW-0808">Transferase</keyword>
<keyword evidence="1" id="KW-0328">Glycosyltransferase</keyword>
<dbReference type="RefSeq" id="WP_343918245.1">
    <property type="nucleotide sequence ID" value="NZ_BAAAKK010000003.1"/>
</dbReference>
<evidence type="ECO:0000313" key="6">
    <source>
        <dbReference type="Proteomes" id="UP001501266"/>
    </source>
</evidence>
<comment type="caution">
    <text evidence="5">The sequence shown here is derived from an EMBL/GenBank/DDBJ whole genome shotgun (WGS) entry which is preliminary data.</text>
</comment>
<accession>A0ABN1YRR0</accession>
<evidence type="ECO:0000313" key="5">
    <source>
        <dbReference type="EMBL" id="GAA1420974.1"/>
    </source>
</evidence>
<evidence type="ECO:0000259" key="4">
    <source>
        <dbReference type="Pfam" id="PF13439"/>
    </source>
</evidence>
<name>A0ABN1YRR0_9MICO</name>
<dbReference type="Pfam" id="PF13439">
    <property type="entry name" value="Glyco_transf_4"/>
    <property type="match status" value="1"/>
</dbReference>
<reference evidence="5 6" key="1">
    <citation type="journal article" date="2019" name="Int. J. Syst. Evol. Microbiol.">
        <title>The Global Catalogue of Microorganisms (GCM) 10K type strain sequencing project: providing services to taxonomists for standard genome sequencing and annotation.</title>
        <authorList>
            <consortium name="The Broad Institute Genomics Platform"/>
            <consortium name="The Broad Institute Genome Sequencing Center for Infectious Disease"/>
            <person name="Wu L."/>
            <person name="Ma J."/>
        </authorList>
    </citation>
    <scope>NUCLEOTIDE SEQUENCE [LARGE SCALE GENOMIC DNA]</scope>
    <source>
        <strain evidence="5 6">JCM 12398</strain>
    </source>
</reference>
<feature type="domain" description="Glycosyltransferase subfamily 4-like N-terminal" evidence="4">
    <location>
        <begin position="24"/>
        <end position="179"/>
    </location>
</feature>
<dbReference type="PANTHER" id="PTHR12526:SF510">
    <property type="entry name" value="D-INOSITOL 3-PHOSPHATE GLYCOSYLTRANSFERASE"/>
    <property type="match status" value="1"/>
</dbReference>